<dbReference type="InterPro" id="IPR016187">
    <property type="entry name" value="CTDL_fold"/>
</dbReference>
<proteinExistence type="predicted"/>
<dbReference type="SUPFAM" id="SSF56436">
    <property type="entry name" value="C-type lectin-like"/>
    <property type="match status" value="2"/>
</dbReference>
<dbReference type="CTD" id="189004"/>
<comment type="caution">
    <text evidence="2">Lacks conserved residue(s) required for the propagation of feature annotation.</text>
</comment>
<dbReference type="FunFam" id="2.60.120.290:FF:000005">
    <property type="entry name" value="Procollagen C-endopeptidase enhancer 1"/>
    <property type="match status" value="1"/>
</dbReference>
<dbReference type="Pfam" id="PF00431">
    <property type="entry name" value="CUB"/>
    <property type="match status" value="1"/>
</dbReference>
<dbReference type="OrthoDB" id="6365689at2759"/>
<accession>O45867</accession>
<evidence type="ECO:0000256" key="3">
    <source>
        <dbReference type="SAM" id="SignalP"/>
    </source>
</evidence>
<evidence type="ECO:0000259" key="5">
    <source>
        <dbReference type="PROSITE" id="PS50041"/>
    </source>
</evidence>
<dbReference type="SUPFAM" id="SSF49854">
    <property type="entry name" value="Spermadhesin, CUB domain"/>
    <property type="match status" value="1"/>
</dbReference>
<evidence type="ECO:0000313" key="6">
    <source>
        <dbReference type="EMBL" id="CAB04882.1"/>
    </source>
</evidence>
<dbReference type="KEGG" id="cel:CELE_T27F6.2"/>
<dbReference type="PIR" id="T25383">
    <property type="entry name" value="T25383"/>
</dbReference>
<dbReference type="SMR" id="O45867"/>
<dbReference type="PhylomeDB" id="O45867"/>
<feature type="domain" description="C-type lectin" evidence="5">
    <location>
        <begin position="33"/>
        <end position="146"/>
    </location>
</feature>
<name>O45867_CAEEL</name>
<dbReference type="PROSITE" id="PS01180">
    <property type="entry name" value="CUB"/>
    <property type="match status" value="1"/>
</dbReference>
<feature type="domain" description="CUB" evidence="4">
    <location>
        <begin position="309"/>
        <end position="416"/>
    </location>
</feature>
<keyword evidence="7" id="KW-1185">Reference proteome</keyword>
<gene>
    <name evidence="6 8" type="primary">clec-12</name>
    <name evidence="6" type="ORF">CELE_T27F6.2</name>
    <name evidence="8" type="ORF">T27F6.2</name>
</gene>
<dbReference type="FunCoup" id="O45867">
    <property type="interactions" value="6"/>
</dbReference>
<dbReference type="Pfam" id="PF00059">
    <property type="entry name" value="Lectin_C"/>
    <property type="match status" value="2"/>
</dbReference>
<feature type="signal peptide" evidence="3">
    <location>
        <begin position="1"/>
        <end position="23"/>
    </location>
</feature>
<dbReference type="AlphaFoldDB" id="O45867"/>
<dbReference type="InterPro" id="IPR000859">
    <property type="entry name" value="CUB_dom"/>
</dbReference>
<evidence type="ECO:0000313" key="7">
    <source>
        <dbReference type="Proteomes" id="UP000001940"/>
    </source>
</evidence>
<keyword evidence="3" id="KW-0732">Signal</keyword>
<dbReference type="Gene3D" id="2.60.120.290">
    <property type="entry name" value="Spermadhesin, CUB domain"/>
    <property type="match status" value="1"/>
</dbReference>
<dbReference type="UCSC" id="T27F6.2">
    <property type="organism name" value="c. elegans"/>
</dbReference>
<dbReference type="InterPro" id="IPR035914">
    <property type="entry name" value="Sperma_CUB_dom_sf"/>
</dbReference>
<dbReference type="SMART" id="SM00042">
    <property type="entry name" value="CUB"/>
    <property type="match status" value="1"/>
</dbReference>
<dbReference type="PROSITE" id="PS50041">
    <property type="entry name" value="C_TYPE_LECTIN_2"/>
    <property type="match status" value="2"/>
</dbReference>
<evidence type="ECO:0000256" key="1">
    <source>
        <dbReference type="ARBA" id="ARBA00023157"/>
    </source>
</evidence>
<dbReference type="WormBase" id="T27F6.2">
    <property type="protein sequence ID" value="CE16512"/>
    <property type="gene ID" value="WBGene00012103"/>
    <property type="gene designation" value="clec-12"/>
</dbReference>
<protein>
    <submittedName>
        <fullName evidence="6">C-type LECtin</fullName>
    </submittedName>
</protein>
<dbReference type="SMART" id="SM00034">
    <property type="entry name" value="CLECT"/>
    <property type="match status" value="2"/>
</dbReference>
<dbReference type="GeneID" id="189004"/>
<keyword evidence="1" id="KW-1015">Disulfide bond</keyword>
<dbReference type="InterPro" id="IPR001304">
    <property type="entry name" value="C-type_lectin-like"/>
</dbReference>
<dbReference type="EMBL" id="BX284601">
    <property type="protein sequence ID" value="CAB04882.1"/>
    <property type="molecule type" value="Genomic_DNA"/>
</dbReference>
<feature type="domain" description="C-type lectin" evidence="5">
    <location>
        <begin position="166"/>
        <end position="284"/>
    </location>
</feature>
<dbReference type="PaxDb" id="6239-T27F6.2"/>
<dbReference type="CDD" id="cd00037">
    <property type="entry name" value="CLECT"/>
    <property type="match status" value="2"/>
</dbReference>
<dbReference type="PANTHER" id="PTHR22991:SF43">
    <property type="entry name" value="C-TYPE LECTIN-RELATED"/>
    <property type="match status" value="1"/>
</dbReference>
<dbReference type="Proteomes" id="UP000001940">
    <property type="component" value="Chromosome I"/>
</dbReference>
<feature type="chain" id="PRO_5004158527" evidence="3">
    <location>
        <begin position="24"/>
        <end position="421"/>
    </location>
</feature>
<evidence type="ECO:0000259" key="4">
    <source>
        <dbReference type="PROSITE" id="PS01180"/>
    </source>
</evidence>
<dbReference type="HOGENOM" id="CLU_037161_0_0_1"/>
<dbReference type="CDD" id="cd00041">
    <property type="entry name" value="CUB"/>
    <property type="match status" value="1"/>
</dbReference>
<evidence type="ECO:0000256" key="2">
    <source>
        <dbReference type="PROSITE-ProRule" id="PRU00059"/>
    </source>
</evidence>
<organism evidence="6 7">
    <name type="scientific">Caenorhabditis elegans</name>
    <dbReference type="NCBI Taxonomy" id="6239"/>
    <lineage>
        <taxon>Eukaryota</taxon>
        <taxon>Metazoa</taxon>
        <taxon>Ecdysozoa</taxon>
        <taxon>Nematoda</taxon>
        <taxon>Chromadorea</taxon>
        <taxon>Rhabditida</taxon>
        <taxon>Rhabditina</taxon>
        <taxon>Rhabditomorpha</taxon>
        <taxon>Rhabditoidea</taxon>
        <taxon>Rhabditidae</taxon>
        <taxon>Peloderinae</taxon>
        <taxon>Caenorhabditis</taxon>
    </lineage>
</organism>
<dbReference type="Gene3D" id="3.10.100.10">
    <property type="entry name" value="Mannose-Binding Protein A, subunit A"/>
    <property type="match status" value="2"/>
</dbReference>
<evidence type="ECO:0000313" key="8">
    <source>
        <dbReference type="WormBase" id="T27F6.2"/>
    </source>
</evidence>
<dbReference type="eggNOG" id="KOG4297">
    <property type="taxonomic scope" value="Eukaryota"/>
</dbReference>
<reference evidence="6 7" key="1">
    <citation type="journal article" date="1998" name="Science">
        <title>Genome sequence of the nematode C. elegans: a platform for investigating biology.</title>
        <authorList>
            <consortium name="The C. elegans sequencing consortium"/>
            <person name="Sulson J.E."/>
            <person name="Waterston R."/>
        </authorList>
    </citation>
    <scope>NUCLEOTIDE SEQUENCE [LARGE SCALE GENOMIC DNA]</scope>
    <source>
        <strain evidence="6 7">Bristol N2</strain>
    </source>
</reference>
<dbReference type="InParanoid" id="O45867"/>
<dbReference type="PANTHER" id="PTHR22991">
    <property type="entry name" value="PROTEIN CBG13490"/>
    <property type="match status" value="1"/>
</dbReference>
<dbReference type="RefSeq" id="NP_493166.1">
    <property type="nucleotide sequence ID" value="NM_060765.3"/>
</dbReference>
<dbReference type="AGR" id="WB:WBGene00012103"/>
<dbReference type="Bgee" id="WBGene00012103">
    <property type="expression patterns" value="Expressed in embryo and 3 other cell types or tissues"/>
</dbReference>
<dbReference type="InterPro" id="IPR050976">
    <property type="entry name" value="Snaclec"/>
</dbReference>
<sequence length="421" mass="46004">MQAIAALLFLSIYLENFLTSSRSIHCTDGFTLINSKCLKLFPSLVSHTVAESSCNSYGATLVTVKNVKDDEAIAAIAGSSTPLIWLGLYCFDSDPAQCLWDDVSGSASNYNNFSAGFPLVVLGQCVYYSTQGALAGKWLSEECESQHVAYICELPITYTDNCDFNYNGYCYTFSSTTNSINTFISAQGTCAQDCGYLASIHSPLEIRYINTFAPHAYFYIGAIWKNDGSLYWLDNSPWDYNNIDPVQTNRVDYCLTMSTTNFGSSPAGFWFSTNCNNPGYYICKRQAGVQCSAAPPATVTPSPANPSNCNAGRLMSDGIITSPNFPQNYFNNANCAYQISTLGSMRIALTFTFFNTQPYDLVTIYDGETSSSPVLGKYGGNQSSLTFTSSRNNMLVTFITDGKDTSNGFSARFSSIVYGNI</sequence>
<dbReference type="InterPro" id="IPR016186">
    <property type="entry name" value="C-type_lectin-like/link_sf"/>
</dbReference>